<dbReference type="GO" id="GO:0016020">
    <property type="term" value="C:membrane"/>
    <property type="evidence" value="ECO:0007669"/>
    <property type="project" value="InterPro"/>
</dbReference>
<keyword evidence="1" id="KW-0472">Membrane</keyword>
<gene>
    <name evidence="3" type="ORF">FX988_03072</name>
</gene>
<keyword evidence="1" id="KW-1133">Transmembrane helix</keyword>
<accession>A0A857JQI9</accession>
<keyword evidence="1" id="KW-0812">Transmembrane</keyword>
<feature type="transmembrane region" description="Helical" evidence="1">
    <location>
        <begin position="276"/>
        <end position="291"/>
    </location>
</feature>
<feature type="transmembrane region" description="Helical" evidence="1">
    <location>
        <begin position="185"/>
        <end position="206"/>
    </location>
</feature>
<dbReference type="InterPro" id="IPR037185">
    <property type="entry name" value="EmrE-like"/>
</dbReference>
<dbReference type="AlphaFoldDB" id="A0A857JQI9"/>
<evidence type="ECO:0000313" key="4">
    <source>
        <dbReference type="Proteomes" id="UP000464524"/>
    </source>
</evidence>
<dbReference type="Proteomes" id="UP000464524">
    <property type="component" value="Chromosome"/>
</dbReference>
<protein>
    <recommendedName>
        <fullName evidence="2">EamA domain-containing protein</fullName>
    </recommendedName>
</protein>
<dbReference type="InterPro" id="IPR000620">
    <property type="entry name" value="EamA_dom"/>
</dbReference>
<feature type="transmembrane region" description="Helical" evidence="1">
    <location>
        <begin position="150"/>
        <end position="170"/>
    </location>
</feature>
<dbReference type="Pfam" id="PF00892">
    <property type="entry name" value="EamA"/>
    <property type="match status" value="1"/>
</dbReference>
<feature type="transmembrane region" description="Helical" evidence="1">
    <location>
        <begin position="66"/>
        <end position="87"/>
    </location>
</feature>
<dbReference type="EMBL" id="CP047656">
    <property type="protein sequence ID" value="QHJ12814.1"/>
    <property type="molecule type" value="Genomic_DNA"/>
</dbReference>
<dbReference type="OrthoDB" id="6707471at2"/>
<feature type="transmembrane region" description="Helical" evidence="1">
    <location>
        <begin position="107"/>
        <end position="138"/>
    </location>
</feature>
<evidence type="ECO:0000259" key="2">
    <source>
        <dbReference type="Pfam" id="PF00892"/>
    </source>
</evidence>
<sequence length="292" mass="32117">MSLWIPFTLMAAFMQSWRNAFQKRLSTDVDTMGVTLSRFILAVPMAAIYAFLLFKQGDTPIPHLGFNFYIIITLAAISQIFATAFMVKLFRLRNYALGVGLAKSEAVIAAVLGALLFAAPLSPIAWGGVIVGGVAVWLMSVPKGMRNISWPTLLLGLASGLCFALTTLWVREASLMTGLPFLQSASYVLFWVLLVQTLALLFWLLVRSPDTLRALWLRPKLVFIISFCSFVGSIGWFTAMSLETVALVKTLGQVEIFFTLLISAKWFKERLRGSDKVGLGLVLIGALLVILA</sequence>
<evidence type="ECO:0000256" key="1">
    <source>
        <dbReference type="SAM" id="Phobius"/>
    </source>
</evidence>
<name>A0A857JQI9_9ALTE</name>
<dbReference type="KEGG" id="pmes:FX988_03072"/>
<feature type="domain" description="EamA" evidence="2">
    <location>
        <begin position="152"/>
        <end position="290"/>
    </location>
</feature>
<proteinExistence type="predicted"/>
<keyword evidence="4" id="KW-1185">Reference proteome</keyword>
<feature type="transmembrane region" description="Helical" evidence="1">
    <location>
        <begin position="36"/>
        <end position="54"/>
    </location>
</feature>
<organism evidence="3 4">
    <name type="scientific">Paraglaciecola mesophila</name>
    <dbReference type="NCBI Taxonomy" id="197222"/>
    <lineage>
        <taxon>Bacteria</taxon>
        <taxon>Pseudomonadati</taxon>
        <taxon>Pseudomonadota</taxon>
        <taxon>Gammaproteobacteria</taxon>
        <taxon>Alteromonadales</taxon>
        <taxon>Alteromonadaceae</taxon>
        <taxon>Paraglaciecola</taxon>
    </lineage>
</organism>
<evidence type="ECO:0000313" key="3">
    <source>
        <dbReference type="EMBL" id="QHJ12814.1"/>
    </source>
</evidence>
<feature type="transmembrane region" description="Helical" evidence="1">
    <location>
        <begin position="221"/>
        <end position="239"/>
    </location>
</feature>
<dbReference type="SUPFAM" id="SSF103481">
    <property type="entry name" value="Multidrug resistance efflux transporter EmrE"/>
    <property type="match status" value="2"/>
</dbReference>
<dbReference type="RefSeq" id="WP_160180984.1">
    <property type="nucleotide sequence ID" value="NZ_CP047656.1"/>
</dbReference>
<reference evidence="3 4" key="1">
    <citation type="submission" date="2019-12" db="EMBL/GenBank/DDBJ databases">
        <title>Genome sequencing and assembly of endphytes of Porphyra tenera.</title>
        <authorList>
            <person name="Park J.M."/>
            <person name="Shin R."/>
            <person name="Jo S.H."/>
        </authorList>
    </citation>
    <scope>NUCLEOTIDE SEQUENCE [LARGE SCALE GENOMIC DNA]</scope>
    <source>
        <strain evidence="3 4">GPM4</strain>
    </source>
</reference>